<dbReference type="EMBL" id="BKCJ010012682">
    <property type="protein sequence ID" value="GEV01676.1"/>
    <property type="molecule type" value="Genomic_DNA"/>
</dbReference>
<organism evidence="4">
    <name type="scientific">Tanacetum cinerariifolium</name>
    <name type="common">Dalmatian daisy</name>
    <name type="synonym">Chrysanthemum cinerariifolium</name>
    <dbReference type="NCBI Taxonomy" id="118510"/>
    <lineage>
        <taxon>Eukaryota</taxon>
        <taxon>Viridiplantae</taxon>
        <taxon>Streptophyta</taxon>
        <taxon>Embryophyta</taxon>
        <taxon>Tracheophyta</taxon>
        <taxon>Spermatophyta</taxon>
        <taxon>Magnoliopsida</taxon>
        <taxon>eudicotyledons</taxon>
        <taxon>Gunneridae</taxon>
        <taxon>Pentapetalae</taxon>
        <taxon>asterids</taxon>
        <taxon>campanulids</taxon>
        <taxon>Asterales</taxon>
        <taxon>Asteraceae</taxon>
        <taxon>Asteroideae</taxon>
        <taxon>Anthemideae</taxon>
        <taxon>Anthemidinae</taxon>
        <taxon>Tanacetum</taxon>
    </lineage>
</organism>
<dbReference type="PROSITE" id="PS50158">
    <property type="entry name" value="ZF_CCHC"/>
    <property type="match status" value="1"/>
</dbReference>
<feature type="region of interest" description="Disordered" evidence="2">
    <location>
        <begin position="151"/>
        <end position="170"/>
    </location>
</feature>
<dbReference type="Pfam" id="PF00098">
    <property type="entry name" value="zf-CCHC"/>
    <property type="match status" value="1"/>
</dbReference>
<gene>
    <name evidence="4" type="ORF">Tci_073653</name>
</gene>
<dbReference type="PANTHER" id="PTHR11439">
    <property type="entry name" value="GAG-POL-RELATED RETROTRANSPOSON"/>
    <property type="match status" value="1"/>
</dbReference>
<feature type="region of interest" description="Disordered" evidence="2">
    <location>
        <begin position="217"/>
        <end position="246"/>
    </location>
</feature>
<proteinExistence type="predicted"/>
<dbReference type="GO" id="GO:0003676">
    <property type="term" value="F:nucleic acid binding"/>
    <property type="evidence" value="ECO:0007669"/>
    <property type="project" value="InterPro"/>
</dbReference>
<dbReference type="SMART" id="SM00343">
    <property type="entry name" value="ZnF_C2HC"/>
    <property type="match status" value="1"/>
</dbReference>
<feature type="region of interest" description="Disordered" evidence="2">
    <location>
        <begin position="178"/>
        <end position="201"/>
    </location>
</feature>
<sequence>MALNFSKLEKFEGVDFRRWQKKIHFLLSSMSMVYVLTTPKPEDGGENPIVEQVRRRPKWDNNDYVCRGLILNGMFGSLFDVNQNVETSKELWDTLEAKYMEEDASSKKFLVSCIIDKLPPSWKDFKHTLKHLKEELTLIELGSHPRIKESLRVHDSDKPKGNNVSGPSVVNMVKHNNSFRYSGNKGKQKHHDTKADPNKKPKVTCWKCEKPGHLKRDCKGGNVGKKANGSGTKGSGDSSFNPLKDAGLRPIKSASTPMETHKPLSNDAAGTYVDVHLYRSMIGSLMYLTSSRLDIMFDVRACLRFQIQPKVYHMHAVKRIFRHLKGQPTLDLWYPKDSPLELIAYFDSDYVGVSLDRKSTTGGCQHVLWFQNQLLDYGYNFMQTKIHMDSESAICVVKNPVYHSNTKQIEIRHHFIRDSNNKRLIEMVKIYTNYNVADLLTKAFDVTRF</sequence>
<dbReference type="PANTHER" id="PTHR11439:SF495">
    <property type="entry name" value="REVERSE TRANSCRIPTASE, RNA-DEPENDENT DNA POLYMERASE-RELATED"/>
    <property type="match status" value="1"/>
</dbReference>
<feature type="domain" description="CCHC-type" evidence="3">
    <location>
        <begin position="205"/>
        <end position="219"/>
    </location>
</feature>
<keyword evidence="1" id="KW-0862">Zinc</keyword>
<accession>A0A699GMN0</accession>
<keyword evidence="1" id="KW-0863">Zinc-finger</keyword>
<dbReference type="GO" id="GO:0008270">
    <property type="term" value="F:zinc ion binding"/>
    <property type="evidence" value="ECO:0007669"/>
    <property type="project" value="UniProtKB-KW"/>
</dbReference>
<dbReference type="AlphaFoldDB" id="A0A699GMN0"/>
<dbReference type="Pfam" id="PF14223">
    <property type="entry name" value="Retrotran_gag_2"/>
    <property type="match status" value="1"/>
</dbReference>
<dbReference type="InterPro" id="IPR001878">
    <property type="entry name" value="Znf_CCHC"/>
</dbReference>
<keyword evidence="1" id="KW-0479">Metal-binding</keyword>
<name>A0A699GMN0_TANCI</name>
<dbReference type="InterPro" id="IPR036875">
    <property type="entry name" value="Znf_CCHC_sf"/>
</dbReference>
<evidence type="ECO:0000256" key="1">
    <source>
        <dbReference type="PROSITE-ProRule" id="PRU00047"/>
    </source>
</evidence>
<comment type="caution">
    <text evidence="4">The sequence shown here is derived from an EMBL/GenBank/DDBJ whole genome shotgun (WGS) entry which is preliminary data.</text>
</comment>
<evidence type="ECO:0000259" key="3">
    <source>
        <dbReference type="PROSITE" id="PS50158"/>
    </source>
</evidence>
<dbReference type="CDD" id="cd09272">
    <property type="entry name" value="RNase_HI_RT_Ty1"/>
    <property type="match status" value="1"/>
</dbReference>
<evidence type="ECO:0000256" key="2">
    <source>
        <dbReference type="SAM" id="MobiDB-lite"/>
    </source>
</evidence>
<evidence type="ECO:0000313" key="4">
    <source>
        <dbReference type="EMBL" id="GEV01676.1"/>
    </source>
</evidence>
<feature type="compositionally biased region" description="Basic and acidic residues" evidence="2">
    <location>
        <begin position="151"/>
        <end position="160"/>
    </location>
</feature>
<dbReference type="SUPFAM" id="SSF57756">
    <property type="entry name" value="Retrovirus zinc finger-like domains"/>
    <property type="match status" value="1"/>
</dbReference>
<protein>
    <submittedName>
        <fullName evidence="4">Zinc finger, CCHC-type</fullName>
    </submittedName>
</protein>
<reference evidence="4" key="1">
    <citation type="journal article" date="2019" name="Sci. Rep.">
        <title>Draft genome of Tanacetum cinerariifolium, the natural source of mosquito coil.</title>
        <authorList>
            <person name="Yamashiro T."/>
            <person name="Shiraishi A."/>
            <person name="Satake H."/>
            <person name="Nakayama K."/>
        </authorList>
    </citation>
    <scope>NUCLEOTIDE SEQUENCE</scope>
</reference>